<protein>
    <recommendedName>
        <fullName evidence="2">LOB domain-containing protein</fullName>
    </recommendedName>
</protein>
<dbReference type="Proteomes" id="UP000265520">
    <property type="component" value="Unassembled WGS sequence"/>
</dbReference>
<evidence type="ECO:0000313" key="4">
    <source>
        <dbReference type="Proteomes" id="UP000265520"/>
    </source>
</evidence>
<comment type="similarity">
    <text evidence="1">Belongs to the LOB domain-containing protein family.</text>
</comment>
<proteinExistence type="inferred from homology"/>
<feature type="domain" description="LOB" evidence="2">
    <location>
        <begin position="3"/>
        <end position="52"/>
    </location>
</feature>
<dbReference type="AlphaFoldDB" id="A0A392QDE3"/>
<organism evidence="3 4">
    <name type="scientific">Trifolium medium</name>
    <dbReference type="NCBI Taxonomy" id="97028"/>
    <lineage>
        <taxon>Eukaryota</taxon>
        <taxon>Viridiplantae</taxon>
        <taxon>Streptophyta</taxon>
        <taxon>Embryophyta</taxon>
        <taxon>Tracheophyta</taxon>
        <taxon>Spermatophyta</taxon>
        <taxon>Magnoliopsida</taxon>
        <taxon>eudicotyledons</taxon>
        <taxon>Gunneridae</taxon>
        <taxon>Pentapetalae</taxon>
        <taxon>rosids</taxon>
        <taxon>fabids</taxon>
        <taxon>Fabales</taxon>
        <taxon>Fabaceae</taxon>
        <taxon>Papilionoideae</taxon>
        <taxon>50 kb inversion clade</taxon>
        <taxon>NPAAA clade</taxon>
        <taxon>Hologalegina</taxon>
        <taxon>IRL clade</taxon>
        <taxon>Trifolieae</taxon>
        <taxon>Trifolium</taxon>
    </lineage>
</organism>
<dbReference type="EMBL" id="LXQA010128981">
    <property type="protein sequence ID" value="MCI22168.1"/>
    <property type="molecule type" value="Genomic_DNA"/>
</dbReference>
<keyword evidence="4" id="KW-1185">Reference proteome</keyword>
<evidence type="ECO:0000259" key="2">
    <source>
        <dbReference type="Pfam" id="PF03195"/>
    </source>
</evidence>
<reference evidence="3 4" key="1">
    <citation type="journal article" date="2018" name="Front. Plant Sci.">
        <title>Red Clover (Trifolium pratense) and Zigzag Clover (T. medium) - A Picture of Genomic Similarities and Differences.</title>
        <authorList>
            <person name="Dluhosova J."/>
            <person name="Istvanek J."/>
            <person name="Nedelnik J."/>
            <person name="Repkova J."/>
        </authorList>
    </citation>
    <scope>NUCLEOTIDE SEQUENCE [LARGE SCALE GENOMIC DNA]</scope>
    <source>
        <strain evidence="4">cv. 10/8</strain>
        <tissue evidence="3">Leaf</tissue>
    </source>
</reference>
<accession>A0A392QDE3</accession>
<comment type="caution">
    <text evidence="3">The sequence shown here is derived from an EMBL/GenBank/DDBJ whole genome shotgun (WGS) entry which is preliminary data.</text>
</comment>
<feature type="non-terminal residue" evidence="3">
    <location>
        <position position="54"/>
    </location>
</feature>
<dbReference type="InterPro" id="IPR004883">
    <property type="entry name" value="LOB"/>
</dbReference>
<sequence length="54" mass="6459">MVKCLACDIRKQKCLQDCPTRDLFENQLGYRRAVRIFTYEHIIDWIVEANEQNA</sequence>
<dbReference type="Pfam" id="PF03195">
    <property type="entry name" value="LOB"/>
    <property type="match status" value="1"/>
</dbReference>
<evidence type="ECO:0000256" key="1">
    <source>
        <dbReference type="ARBA" id="ARBA00005474"/>
    </source>
</evidence>
<name>A0A392QDE3_9FABA</name>
<evidence type="ECO:0000313" key="3">
    <source>
        <dbReference type="EMBL" id="MCI22168.1"/>
    </source>
</evidence>